<reference evidence="2 3" key="1">
    <citation type="journal article" date="2001" name="J. Bacteriol.">
        <title>Genome sequence and comparative analysis of the solvent-producing bacterium Clostridium acetobutylicum.</title>
        <authorList>
            <person name="Nolling J."/>
            <person name="Breton G."/>
            <person name="Omelchenko M.V."/>
            <person name="Makarova K.S."/>
            <person name="Zeng Q."/>
            <person name="Gibson R."/>
            <person name="Lee H.M."/>
            <person name="Dubois J."/>
            <person name="Qiu D."/>
            <person name="Hitti J."/>
            <person name="Wolf Y.I."/>
            <person name="Tatusov R.L."/>
            <person name="Sabathe F."/>
            <person name="Doucette-Stamm L."/>
            <person name="Soucaille P."/>
            <person name="Daly M.J."/>
            <person name="Bennett G.N."/>
            <person name="Koonin E.V."/>
            <person name="Smith D.R."/>
        </authorList>
    </citation>
    <scope>NUCLEOTIDE SEQUENCE [LARGE SCALE GENOMIC DNA]</scope>
    <source>
        <strain evidence="3">ATCC 824 / DSM 792 / JCM 1419 / LMG 5710 / VKM B-1787</strain>
    </source>
</reference>
<name>Q97FU7_CLOAB</name>
<dbReference type="eggNOG" id="COG3391">
    <property type="taxonomic scope" value="Bacteria"/>
</dbReference>
<evidence type="ECO:0000313" key="2">
    <source>
        <dbReference type="EMBL" id="AAK80576.1"/>
    </source>
</evidence>
<keyword evidence="1" id="KW-0472">Membrane</keyword>
<dbReference type="STRING" id="272562.CA_C2629"/>
<dbReference type="PATRIC" id="fig|272562.8.peg.2818"/>
<protein>
    <submittedName>
        <fullName evidence="2">Hypothetical secreted protein</fullName>
    </submittedName>
</protein>
<evidence type="ECO:0000313" key="3">
    <source>
        <dbReference type="Proteomes" id="UP000000814"/>
    </source>
</evidence>
<keyword evidence="1" id="KW-1133">Transmembrane helix</keyword>
<gene>
    <name evidence="2" type="ordered locus">CA_C2629</name>
</gene>
<dbReference type="Gene3D" id="2.120.10.30">
    <property type="entry name" value="TolB, C-terminal domain"/>
    <property type="match status" value="1"/>
</dbReference>
<dbReference type="HOGENOM" id="CLU_050665_0_0_9"/>
<dbReference type="RefSeq" id="WP_010965917.1">
    <property type="nucleotide sequence ID" value="NC_003030.1"/>
</dbReference>
<evidence type="ECO:0000256" key="1">
    <source>
        <dbReference type="SAM" id="Phobius"/>
    </source>
</evidence>
<dbReference type="InterPro" id="IPR011042">
    <property type="entry name" value="6-blade_b-propeller_TolB-like"/>
</dbReference>
<dbReference type="EMBL" id="AE001437">
    <property type="protein sequence ID" value="AAK80576.1"/>
    <property type="molecule type" value="Genomic_DNA"/>
</dbReference>
<dbReference type="OrthoDB" id="1938434at2"/>
<dbReference type="PIR" id="E97223">
    <property type="entry name" value="E97223"/>
</dbReference>
<dbReference type="KEGG" id="cac:CA_C2629"/>
<dbReference type="Proteomes" id="UP000000814">
    <property type="component" value="Chromosome"/>
</dbReference>
<organism evidence="2 3">
    <name type="scientific">Clostridium acetobutylicum (strain ATCC 824 / DSM 792 / JCM 1419 / IAM 19013 / LMG 5710 / NBRC 13948 / NRRL B-527 / VKM B-1787 / 2291 / W)</name>
    <dbReference type="NCBI Taxonomy" id="272562"/>
    <lineage>
        <taxon>Bacteria</taxon>
        <taxon>Bacillati</taxon>
        <taxon>Bacillota</taxon>
        <taxon>Clostridia</taxon>
        <taxon>Eubacteriales</taxon>
        <taxon>Clostridiaceae</taxon>
        <taxon>Clostridium</taxon>
    </lineage>
</organism>
<sequence>MKKLRNVIICVLISIIIQSGLLYYMNAYMFKNITKVTYRIIKTEEKKKVLSISIPQDADKIQVSSTGKYVSYISNNALHVVQMSNGVDKKVQIDCDLSDVYAKWRVSEDVLVVIEKVDSGIKVYKCDPLTGEKQQALDFNNKGRTYDLTRSSSNVVQLQSNDLNTIMYIKEQTGSGASYIDRLDISEGITKMPLGITKVGDYYVFKAEDKVVLEDLADNKIMMATSDNSQTIEIPGVNNPKLLYVDGQGNLYVANVVNDKIVEIYTASLNNRANNSSSGQDSNFKASWNKITLKEPADPKYVYISDLGDIYAVDHLKGKAINIKNNKSVSFNNMYVTMYGDSEKGGIISRDVDNNKLIETPIK</sequence>
<accession>Q97FU7</accession>
<dbReference type="AlphaFoldDB" id="Q97FU7"/>
<proteinExistence type="predicted"/>
<keyword evidence="3" id="KW-1185">Reference proteome</keyword>
<feature type="transmembrane region" description="Helical" evidence="1">
    <location>
        <begin position="7"/>
        <end position="25"/>
    </location>
</feature>
<dbReference type="GeneID" id="44999097"/>
<dbReference type="SUPFAM" id="SSF82171">
    <property type="entry name" value="DPP6 N-terminal domain-like"/>
    <property type="match status" value="1"/>
</dbReference>
<keyword evidence="1" id="KW-0812">Transmembrane</keyword>